<gene>
    <name evidence="3" type="ORF">B0T16DRAFT_449695</name>
</gene>
<accession>A0AA39XS87</accession>
<evidence type="ECO:0000256" key="1">
    <source>
        <dbReference type="SAM" id="MobiDB-lite"/>
    </source>
</evidence>
<proteinExistence type="predicted"/>
<name>A0AA39XS87_9PEZI</name>
<dbReference type="Proteomes" id="UP001174936">
    <property type="component" value="Unassembled WGS sequence"/>
</dbReference>
<evidence type="ECO:0008006" key="5">
    <source>
        <dbReference type="Google" id="ProtNLM"/>
    </source>
</evidence>
<keyword evidence="2" id="KW-0732">Signal</keyword>
<feature type="chain" id="PRO_5041435302" description="Secreted protein" evidence="2">
    <location>
        <begin position="18"/>
        <end position="194"/>
    </location>
</feature>
<feature type="signal peptide" evidence="2">
    <location>
        <begin position="1"/>
        <end position="17"/>
    </location>
</feature>
<reference evidence="3" key="1">
    <citation type="submission" date="2023-06" db="EMBL/GenBank/DDBJ databases">
        <title>Genome-scale phylogeny and comparative genomics of the fungal order Sordariales.</title>
        <authorList>
            <consortium name="Lawrence Berkeley National Laboratory"/>
            <person name="Hensen N."/>
            <person name="Bonometti L."/>
            <person name="Westerberg I."/>
            <person name="Brannstrom I.O."/>
            <person name="Guillou S."/>
            <person name="Cros-Aarteil S."/>
            <person name="Calhoun S."/>
            <person name="Haridas S."/>
            <person name="Kuo A."/>
            <person name="Mondo S."/>
            <person name="Pangilinan J."/>
            <person name="Riley R."/>
            <person name="Labutti K."/>
            <person name="Andreopoulos B."/>
            <person name="Lipzen A."/>
            <person name="Chen C."/>
            <person name="Yanf M."/>
            <person name="Daum C."/>
            <person name="Ng V."/>
            <person name="Clum A."/>
            <person name="Steindorff A."/>
            <person name="Ohm R."/>
            <person name="Martin F."/>
            <person name="Silar P."/>
            <person name="Natvig D."/>
            <person name="Lalanne C."/>
            <person name="Gautier V."/>
            <person name="Ament-Velasquez S.L."/>
            <person name="Kruys A."/>
            <person name="Hutchinson M.I."/>
            <person name="Powell A.J."/>
            <person name="Barry K."/>
            <person name="Miller A.N."/>
            <person name="Grigoriev I.V."/>
            <person name="Debuchy R."/>
            <person name="Gladieux P."/>
            <person name="Thoren M.H."/>
            <person name="Johannesson H."/>
        </authorList>
    </citation>
    <scope>NUCLEOTIDE SEQUENCE</scope>
    <source>
        <strain evidence="3">SMH2532-1</strain>
    </source>
</reference>
<sequence>MGRKLHVLCLTASWVSAASDLALGPGIFVHVGELVSMSVQIPGSSKRRVSNALGTAGAKNRKHRAGVDEFEYSSQEHSKFPSQLSNPVPVDGSSLAIKVVGAIKQGLKPTHNLPLEAGHKATSESAVVAGAEKETIVSLQVIHTGQVQHLGSACRFRPFRPDQREKRQIMSTWEGFTPPTHTTTPPFGLVLPPR</sequence>
<comment type="caution">
    <text evidence="3">The sequence shown here is derived from an EMBL/GenBank/DDBJ whole genome shotgun (WGS) entry which is preliminary data.</text>
</comment>
<evidence type="ECO:0000256" key="2">
    <source>
        <dbReference type="SAM" id="SignalP"/>
    </source>
</evidence>
<feature type="region of interest" description="Disordered" evidence="1">
    <location>
        <begin position="174"/>
        <end position="194"/>
    </location>
</feature>
<organism evidence="3 4">
    <name type="scientific">Cercophora newfieldiana</name>
    <dbReference type="NCBI Taxonomy" id="92897"/>
    <lineage>
        <taxon>Eukaryota</taxon>
        <taxon>Fungi</taxon>
        <taxon>Dikarya</taxon>
        <taxon>Ascomycota</taxon>
        <taxon>Pezizomycotina</taxon>
        <taxon>Sordariomycetes</taxon>
        <taxon>Sordariomycetidae</taxon>
        <taxon>Sordariales</taxon>
        <taxon>Lasiosphaeriaceae</taxon>
        <taxon>Cercophora</taxon>
    </lineage>
</organism>
<evidence type="ECO:0000313" key="4">
    <source>
        <dbReference type="Proteomes" id="UP001174936"/>
    </source>
</evidence>
<dbReference type="AlphaFoldDB" id="A0AA39XS87"/>
<feature type="compositionally biased region" description="Low complexity" evidence="1">
    <location>
        <begin position="177"/>
        <end position="186"/>
    </location>
</feature>
<dbReference type="EMBL" id="JAULSV010000007">
    <property type="protein sequence ID" value="KAK0638800.1"/>
    <property type="molecule type" value="Genomic_DNA"/>
</dbReference>
<keyword evidence="4" id="KW-1185">Reference proteome</keyword>
<evidence type="ECO:0000313" key="3">
    <source>
        <dbReference type="EMBL" id="KAK0638800.1"/>
    </source>
</evidence>
<protein>
    <recommendedName>
        <fullName evidence="5">Secreted protein</fullName>
    </recommendedName>
</protein>